<feature type="compositionally biased region" description="Polar residues" evidence="2">
    <location>
        <begin position="190"/>
        <end position="199"/>
    </location>
</feature>
<dbReference type="GO" id="GO:0036297">
    <property type="term" value="P:interstrand cross-link repair"/>
    <property type="evidence" value="ECO:0007669"/>
    <property type="project" value="TreeGrafter"/>
</dbReference>
<accession>A0A371D2H8</accession>
<dbReference type="GO" id="GO:0005634">
    <property type="term" value="C:nucleus"/>
    <property type="evidence" value="ECO:0007669"/>
    <property type="project" value="TreeGrafter"/>
</dbReference>
<evidence type="ECO:0008006" key="5">
    <source>
        <dbReference type="Google" id="ProtNLM"/>
    </source>
</evidence>
<evidence type="ECO:0000256" key="2">
    <source>
        <dbReference type="SAM" id="MobiDB-lite"/>
    </source>
</evidence>
<dbReference type="Pfam" id="PF09810">
    <property type="entry name" value="Exo5"/>
    <property type="match status" value="2"/>
</dbReference>
<comment type="similarity">
    <text evidence="1">Belongs to the EXO5 family.</text>
</comment>
<feature type="region of interest" description="Disordered" evidence="2">
    <location>
        <begin position="1"/>
        <end position="26"/>
    </location>
</feature>
<organism evidence="3 4">
    <name type="scientific">Lentinus brumalis</name>
    <dbReference type="NCBI Taxonomy" id="2498619"/>
    <lineage>
        <taxon>Eukaryota</taxon>
        <taxon>Fungi</taxon>
        <taxon>Dikarya</taxon>
        <taxon>Basidiomycota</taxon>
        <taxon>Agaricomycotina</taxon>
        <taxon>Agaricomycetes</taxon>
        <taxon>Polyporales</taxon>
        <taxon>Polyporaceae</taxon>
        <taxon>Lentinus</taxon>
    </lineage>
</organism>
<feature type="compositionally biased region" description="Basic residues" evidence="2">
    <location>
        <begin position="351"/>
        <end position="367"/>
    </location>
</feature>
<proteinExistence type="inferred from homology"/>
<dbReference type="GO" id="GO:0045145">
    <property type="term" value="F:single-stranded DNA 5'-3' DNA exonuclease activity"/>
    <property type="evidence" value="ECO:0007669"/>
    <property type="project" value="InterPro"/>
</dbReference>
<feature type="region of interest" description="Disordered" evidence="2">
    <location>
        <begin position="173"/>
        <end position="212"/>
    </location>
</feature>
<protein>
    <recommendedName>
        <fullName evidence="5">Exonuclease V</fullName>
    </recommendedName>
</protein>
<evidence type="ECO:0000313" key="4">
    <source>
        <dbReference type="Proteomes" id="UP000256964"/>
    </source>
</evidence>
<name>A0A371D2H8_9APHY</name>
<dbReference type="AlphaFoldDB" id="A0A371D2H8"/>
<dbReference type="PANTHER" id="PTHR14464:SF4">
    <property type="entry name" value="EXONUCLEASE V"/>
    <property type="match status" value="1"/>
</dbReference>
<dbReference type="EMBL" id="KZ857424">
    <property type="protein sequence ID" value="RDX46760.1"/>
    <property type="molecule type" value="Genomic_DNA"/>
</dbReference>
<dbReference type="PANTHER" id="PTHR14464">
    <property type="entry name" value="EXONUCLEASE V"/>
    <property type="match status" value="1"/>
</dbReference>
<gene>
    <name evidence="3" type="ORF">OH76DRAFT_1485245</name>
</gene>
<dbReference type="InterPro" id="IPR019190">
    <property type="entry name" value="EXOV"/>
</dbReference>
<evidence type="ECO:0000256" key="1">
    <source>
        <dbReference type="ARBA" id="ARBA00009797"/>
    </source>
</evidence>
<feature type="region of interest" description="Disordered" evidence="2">
    <location>
        <begin position="350"/>
        <end position="380"/>
    </location>
</feature>
<reference evidence="3 4" key="1">
    <citation type="journal article" date="2018" name="Biotechnol. Biofuels">
        <title>Integrative visual omics of the white-rot fungus Polyporus brumalis exposes the biotechnological potential of its oxidative enzymes for delignifying raw plant biomass.</title>
        <authorList>
            <person name="Miyauchi S."/>
            <person name="Rancon A."/>
            <person name="Drula E."/>
            <person name="Hage H."/>
            <person name="Chaduli D."/>
            <person name="Favel A."/>
            <person name="Grisel S."/>
            <person name="Henrissat B."/>
            <person name="Herpoel-Gimbert I."/>
            <person name="Ruiz-Duenas F.J."/>
            <person name="Chevret D."/>
            <person name="Hainaut M."/>
            <person name="Lin J."/>
            <person name="Wang M."/>
            <person name="Pangilinan J."/>
            <person name="Lipzen A."/>
            <person name="Lesage-Meessen L."/>
            <person name="Navarro D."/>
            <person name="Riley R."/>
            <person name="Grigoriev I.V."/>
            <person name="Zhou S."/>
            <person name="Raouche S."/>
            <person name="Rosso M.N."/>
        </authorList>
    </citation>
    <scope>NUCLEOTIDE SEQUENCE [LARGE SCALE GENOMIC DNA]</scope>
    <source>
        <strain evidence="3 4">BRFM 1820</strain>
    </source>
</reference>
<dbReference type="OrthoDB" id="354769at2759"/>
<dbReference type="Proteomes" id="UP000256964">
    <property type="component" value="Unassembled WGS sequence"/>
</dbReference>
<dbReference type="GO" id="GO:0005739">
    <property type="term" value="C:mitochondrion"/>
    <property type="evidence" value="ECO:0007669"/>
    <property type="project" value="TreeGrafter"/>
</dbReference>
<keyword evidence="4" id="KW-1185">Reference proteome</keyword>
<evidence type="ECO:0000313" key="3">
    <source>
        <dbReference type="EMBL" id="RDX46760.1"/>
    </source>
</evidence>
<sequence length="502" mass="56557">MLGARHLQDATTDRALPKTKPKPSPYKQFRWGNRPLSVNDLATPAWCEVKFDYDLRHGRRKKLAERPESFVTTEGKTIAVVQAVAAERDRISARGQTIHEALEREIQPKVVAVTVPSKSAEERWALRLVELFVSLQTLLKQGRCRELFVFGMIQDEIVVGSIDEIVLEPVPIPKPKSRPLRPVGPAASESGPNEPSASRTPRKSGSKRSHQAVDTLAQRFTLHLSDTKTRVRHSLPPTKDTYPSRIQLMLYHRLLSSLLGSANSSIRSNALDFQLFYKRAGVDPHRKFSDTFLDQAGLPSALGDPSSDSDQSASRGPSCLEDLTTAWLHAVKALNIANIDRSLTLVYRTQSAKRRRRTGKGTRRRKTNGREPASVSPSHQEMQNFAAPMQTVPCSPTPTIENSIDNEGMTAAELEKEAKILGTRKFGMDDPFLDEYLTRVLAWWYGQRPPQGVNVRLRRRCMTCEYRDGCEWREKKAEEALRRDSGSRWAKARAVKAWSKVF</sequence>
<feature type="compositionally biased region" description="Basic residues" evidence="2">
    <location>
        <begin position="200"/>
        <end position="210"/>
    </location>
</feature>
<feature type="compositionally biased region" description="Basic and acidic residues" evidence="2">
    <location>
        <begin position="1"/>
        <end position="16"/>
    </location>
</feature>